<dbReference type="AlphaFoldDB" id="A0A915KIL9"/>
<name>A0A915KIL9_ROMCU</name>
<organism evidence="1 2">
    <name type="scientific">Romanomermis culicivorax</name>
    <name type="common">Nematode worm</name>
    <dbReference type="NCBI Taxonomy" id="13658"/>
    <lineage>
        <taxon>Eukaryota</taxon>
        <taxon>Metazoa</taxon>
        <taxon>Ecdysozoa</taxon>
        <taxon>Nematoda</taxon>
        <taxon>Enoplea</taxon>
        <taxon>Dorylaimia</taxon>
        <taxon>Mermithida</taxon>
        <taxon>Mermithoidea</taxon>
        <taxon>Mermithidae</taxon>
        <taxon>Romanomermis</taxon>
    </lineage>
</organism>
<proteinExistence type="predicted"/>
<dbReference type="Proteomes" id="UP000887565">
    <property type="component" value="Unplaced"/>
</dbReference>
<accession>A0A915KIL9</accession>
<protein>
    <submittedName>
        <fullName evidence="2">Uncharacterized protein</fullName>
    </submittedName>
</protein>
<dbReference type="WBParaSite" id="nRc.2.0.1.t37734-RA">
    <property type="protein sequence ID" value="nRc.2.0.1.t37734-RA"/>
    <property type="gene ID" value="nRc.2.0.1.g37734"/>
</dbReference>
<keyword evidence="1" id="KW-1185">Reference proteome</keyword>
<sequence length="84" mass="9487">MIDRSNTSTPPAEDTILLSIRKSFKCIIFEIYEVTSRGGMTEGGLGANSRLKCGNKLMDLLQYIDLLDEVVDEDWEEEDQDDTP</sequence>
<reference evidence="2" key="1">
    <citation type="submission" date="2022-11" db="UniProtKB">
        <authorList>
            <consortium name="WormBaseParasite"/>
        </authorList>
    </citation>
    <scope>IDENTIFICATION</scope>
</reference>
<evidence type="ECO:0000313" key="1">
    <source>
        <dbReference type="Proteomes" id="UP000887565"/>
    </source>
</evidence>
<evidence type="ECO:0000313" key="2">
    <source>
        <dbReference type="WBParaSite" id="nRc.2.0.1.t37734-RA"/>
    </source>
</evidence>